<dbReference type="InParanoid" id="H0EMC5"/>
<dbReference type="PROSITE" id="PS51518">
    <property type="entry name" value="SGF29_C"/>
    <property type="match status" value="1"/>
</dbReference>
<dbReference type="OrthoDB" id="10265994at2759"/>
<dbReference type="AlphaFoldDB" id="H0EMC5"/>
<name>H0EMC5_GLAL7</name>
<accession>H0EMC5</accession>
<proteinExistence type="predicted"/>
<feature type="region of interest" description="Disordered" evidence="1">
    <location>
        <begin position="283"/>
        <end position="303"/>
    </location>
</feature>
<dbReference type="EMBL" id="AGUE01000089">
    <property type="protein sequence ID" value="EHL00265.1"/>
    <property type="molecule type" value="Genomic_DNA"/>
</dbReference>
<comment type="caution">
    <text evidence="3">The sequence shown here is derived from an EMBL/GenBank/DDBJ whole genome shotgun (WGS) entry which is preliminary data.</text>
</comment>
<evidence type="ECO:0000313" key="4">
    <source>
        <dbReference type="Proteomes" id="UP000005446"/>
    </source>
</evidence>
<dbReference type="GO" id="GO:0000124">
    <property type="term" value="C:SAGA complex"/>
    <property type="evidence" value="ECO:0007669"/>
    <property type="project" value="InterPro"/>
</dbReference>
<feature type="compositionally biased region" description="Basic and acidic residues" evidence="1">
    <location>
        <begin position="283"/>
        <end position="292"/>
    </location>
</feature>
<dbReference type="InterPro" id="IPR047288">
    <property type="entry name" value="Tudor_SGF29_rpt1"/>
</dbReference>
<dbReference type="Gene3D" id="2.30.30.140">
    <property type="match status" value="1"/>
</dbReference>
<protein>
    <recommendedName>
        <fullName evidence="2">SGF29 C-terminal domain-containing protein</fullName>
    </recommendedName>
</protein>
<reference evidence="3 4" key="1">
    <citation type="journal article" date="2012" name="Eukaryot. Cell">
        <title>Genome sequence of the fungus Glarea lozoyensis: the first genome sequence of a species from the Helotiaceae family.</title>
        <authorList>
            <person name="Youssar L."/>
            <person name="Gruening B.A."/>
            <person name="Erxleben A."/>
            <person name="Guenther S."/>
            <person name="Huettel W."/>
        </authorList>
    </citation>
    <scope>NUCLEOTIDE SEQUENCE [LARGE SCALE GENOMIC DNA]</scope>
    <source>
        <strain evidence="4">ATCC 74030 / MF5533</strain>
    </source>
</reference>
<dbReference type="HOGENOM" id="CLU_023535_1_0_1"/>
<dbReference type="InterPro" id="IPR037802">
    <property type="entry name" value="SGF29"/>
</dbReference>
<evidence type="ECO:0000256" key="1">
    <source>
        <dbReference type="SAM" id="MobiDB-lite"/>
    </source>
</evidence>
<keyword evidence="4" id="KW-1185">Reference proteome</keyword>
<feature type="compositionally biased region" description="Basic and acidic residues" evidence="1">
    <location>
        <begin position="87"/>
        <end position="108"/>
    </location>
</feature>
<dbReference type="PANTHER" id="PTHR21539:SF0">
    <property type="entry name" value="SAGA-ASSOCIATED FACTOR 29"/>
    <property type="match status" value="1"/>
</dbReference>
<evidence type="ECO:0000313" key="3">
    <source>
        <dbReference type="EMBL" id="EHL00265.1"/>
    </source>
</evidence>
<feature type="domain" description="SGF29 C-terminal" evidence="2">
    <location>
        <begin position="164"/>
        <end position="303"/>
    </location>
</feature>
<feature type="region of interest" description="Disordered" evidence="1">
    <location>
        <begin position="1"/>
        <end position="22"/>
    </location>
</feature>
<dbReference type="Proteomes" id="UP000005446">
    <property type="component" value="Unassembled WGS sequence"/>
</dbReference>
<feature type="compositionally biased region" description="Basic residues" evidence="1">
    <location>
        <begin position="1"/>
        <end position="10"/>
    </location>
</feature>
<feature type="region of interest" description="Disordered" evidence="1">
    <location>
        <begin position="83"/>
        <end position="164"/>
    </location>
</feature>
<sequence length="303" mass="33413">MSARPPRARGGRGGVNDQGEEQALWNDFRGDFAQLQSMEQRSAVVVELIFEKQERMQAFKDLGKSSDGGSGAVQNLGILKALVENNENTREDVTTSRGSTSRDSHSRSAVDPFDGPSASPGPSAAENRQVRKLGGGNARTGSQPPRNLDVIIPSEPAERNADKKKVTYSVGDEVAFKRKMGEETDWIQGIVTRVIGEGKSRRYEVRDPYPDDLNQDNLYKSSASQMVPIPKPNLKLDDYEVGKRVLALYPGTSTFYRADVKRMVDGENGREVLLLFEEEIEGQQEKQVDRNTHGSKITGKGQA</sequence>
<dbReference type="PANTHER" id="PTHR21539">
    <property type="entry name" value="SAGA-ASSOCIATED FACTOR 29"/>
    <property type="match status" value="1"/>
</dbReference>
<dbReference type="CDD" id="cd20393">
    <property type="entry name" value="Tudor_SGF29_rpt1"/>
    <property type="match status" value="1"/>
</dbReference>
<dbReference type="Pfam" id="PF07039">
    <property type="entry name" value="SGF29_Tudor"/>
    <property type="match status" value="1"/>
</dbReference>
<dbReference type="InterPro" id="IPR010750">
    <property type="entry name" value="SGF29_tudor-like_dom"/>
</dbReference>
<evidence type="ECO:0000259" key="2">
    <source>
        <dbReference type="PROSITE" id="PS51518"/>
    </source>
</evidence>
<organism evidence="3 4">
    <name type="scientific">Glarea lozoyensis (strain ATCC 74030 / MF5533)</name>
    <dbReference type="NCBI Taxonomy" id="1104152"/>
    <lineage>
        <taxon>Eukaryota</taxon>
        <taxon>Fungi</taxon>
        <taxon>Dikarya</taxon>
        <taxon>Ascomycota</taxon>
        <taxon>Pezizomycotina</taxon>
        <taxon>Leotiomycetes</taxon>
        <taxon>Helotiales</taxon>
        <taxon>Helotiaceae</taxon>
        <taxon>Glarea</taxon>
    </lineage>
</organism>
<gene>
    <name evidence="3" type="ORF">M7I_3757</name>
</gene>